<dbReference type="EMBL" id="GL376635">
    <property type="status" value="NOT_ANNOTATED_CDS"/>
    <property type="molecule type" value="Genomic_DNA"/>
</dbReference>
<dbReference type="HOGENOM" id="CLU_154925_0_0_1"/>
<protein>
    <submittedName>
        <fullName evidence="1">Uncharacterized protein</fullName>
    </submittedName>
</protein>
<dbReference type="InParanoid" id="K3WNZ1"/>
<reference evidence="2" key="2">
    <citation type="submission" date="2010-04" db="EMBL/GenBank/DDBJ databases">
        <authorList>
            <person name="Buell R."/>
            <person name="Hamilton J."/>
            <person name="Hostetler J."/>
        </authorList>
    </citation>
    <scope>NUCLEOTIDE SEQUENCE [LARGE SCALE GENOMIC DNA]</scope>
    <source>
        <strain evidence="2">DAOM:BR144</strain>
    </source>
</reference>
<evidence type="ECO:0000313" key="1">
    <source>
        <dbReference type="EnsemblProtists" id="PYU1_T006683"/>
    </source>
</evidence>
<name>K3WNZ1_GLOUD</name>
<reference evidence="2" key="1">
    <citation type="journal article" date="2010" name="Genome Biol.">
        <title>Genome sequence of the necrotrophic plant pathogen Pythium ultimum reveals original pathogenicity mechanisms and effector repertoire.</title>
        <authorList>
            <person name="Levesque C.A."/>
            <person name="Brouwer H."/>
            <person name="Cano L."/>
            <person name="Hamilton J.P."/>
            <person name="Holt C."/>
            <person name="Huitema E."/>
            <person name="Raffaele S."/>
            <person name="Robideau G.P."/>
            <person name="Thines M."/>
            <person name="Win J."/>
            <person name="Zerillo M.M."/>
            <person name="Beakes G.W."/>
            <person name="Boore J.L."/>
            <person name="Busam D."/>
            <person name="Dumas B."/>
            <person name="Ferriera S."/>
            <person name="Fuerstenberg S.I."/>
            <person name="Gachon C.M."/>
            <person name="Gaulin E."/>
            <person name="Govers F."/>
            <person name="Grenville-Briggs L."/>
            <person name="Horner N."/>
            <person name="Hostetler J."/>
            <person name="Jiang R.H."/>
            <person name="Johnson J."/>
            <person name="Krajaejun T."/>
            <person name="Lin H."/>
            <person name="Meijer H.J."/>
            <person name="Moore B."/>
            <person name="Morris P."/>
            <person name="Phuntmart V."/>
            <person name="Puiu D."/>
            <person name="Shetty J."/>
            <person name="Stajich J.E."/>
            <person name="Tripathy S."/>
            <person name="Wawra S."/>
            <person name="van West P."/>
            <person name="Whitty B.R."/>
            <person name="Coutinho P.M."/>
            <person name="Henrissat B."/>
            <person name="Martin F."/>
            <person name="Thomas P.D."/>
            <person name="Tyler B.M."/>
            <person name="De Vries R.P."/>
            <person name="Kamoun S."/>
            <person name="Yandell M."/>
            <person name="Tisserat N."/>
            <person name="Buell C.R."/>
        </authorList>
    </citation>
    <scope>NUCLEOTIDE SEQUENCE</scope>
    <source>
        <strain evidence="2">DAOM:BR144</strain>
    </source>
</reference>
<proteinExistence type="predicted"/>
<dbReference type="EnsemblProtists" id="PYU1_T006683">
    <property type="protein sequence ID" value="PYU1_T006683"/>
    <property type="gene ID" value="PYU1_G006671"/>
</dbReference>
<dbReference type="VEuPathDB" id="FungiDB:PYU1_G006671"/>
<dbReference type="AlphaFoldDB" id="K3WNZ1"/>
<keyword evidence="2" id="KW-1185">Reference proteome</keyword>
<organism evidence="1 2">
    <name type="scientific">Globisporangium ultimum (strain ATCC 200006 / CBS 805.95 / DAOM BR144)</name>
    <name type="common">Pythium ultimum</name>
    <dbReference type="NCBI Taxonomy" id="431595"/>
    <lineage>
        <taxon>Eukaryota</taxon>
        <taxon>Sar</taxon>
        <taxon>Stramenopiles</taxon>
        <taxon>Oomycota</taxon>
        <taxon>Peronosporomycetes</taxon>
        <taxon>Pythiales</taxon>
        <taxon>Pythiaceae</taxon>
        <taxon>Globisporangium</taxon>
    </lineage>
</organism>
<dbReference type="eggNOG" id="ENOG502SMDN">
    <property type="taxonomic scope" value="Eukaryota"/>
</dbReference>
<dbReference type="OMA" id="VTHARQP"/>
<reference evidence="1" key="3">
    <citation type="submission" date="2015-02" db="UniProtKB">
        <authorList>
            <consortium name="EnsemblProtists"/>
        </authorList>
    </citation>
    <scope>IDENTIFICATION</scope>
    <source>
        <strain evidence="1">DAOM BR144</strain>
    </source>
</reference>
<dbReference type="Proteomes" id="UP000019132">
    <property type="component" value="Unassembled WGS sequence"/>
</dbReference>
<evidence type="ECO:0000313" key="2">
    <source>
        <dbReference type="Proteomes" id="UP000019132"/>
    </source>
</evidence>
<sequence length="137" mass="14996">MCSLPSKAQQQVLEFDPNVRVSGIAHAYWAVTHARQPEGTAVSNPQSATFYQMQHLDEMSSNLHDSVDQEREYKKVTVRLQGSSDLAISINIKELRAALGLPNYTLVADGIFRSPQPPPVPAKAVDDIAHINGAESD</sequence>
<accession>K3WNZ1</accession>